<dbReference type="GO" id="GO:0030008">
    <property type="term" value="C:TRAPP complex"/>
    <property type="evidence" value="ECO:0007669"/>
    <property type="project" value="TreeGrafter"/>
</dbReference>
<feature type="region of interest" description="Disordered" evidence="1">
    <location>
        <begin position="378"/>
        <end position="400"/>
    </location>
</feature>
<evidence type="ECO:0000313" key="3">
    <source>
        <dbReference type="Proteomes" id="UP001150538"/>
    </source>
</evidence>
<evidence type="ECO:0000313" key="2">
    <source>
        <dbReference type="EMBL" id="KAJ1918893.1"/>
    </source>
</evidence>
<reference evidence="2" key="1">
    <citation type="submission" date="2022-07" db="EMBL/GenBank/DDBJ databases">
        <title>Phylogenomic reconstructions and comparative analyses of Kickxellomycotina fungi.</title>
        <authorList>
            <person name="Reynolds N.K."/>
            <person name="Stajich J.E."/>
            <person name="Barry K."/>
            <person name="Grigoriev I.V."/>
            <person name="Crous P."/>
            <person name="Smith M.E."/>
        </authorList>
    </citation>
    <scope>NUCLEOTIDE SEQUENCE</scope>
    <source>
        <strain evidence="2">NBRC 100468</strain>
    </source>
</reference>
<gene>
    <name evidence="2" type="ORF">H4219_002343</name>
</gene>
<dbReference type="PANTHER" id="PTHR21581:SF6">
    <property type="entry name" value="TRAFFICKING PROTEIN PARTICLE COMPLEX SUBUNIT 12"/>
    <property type="match status" value="1"/>
</dbReference>
<dbReference type="OrthoDB" id="428342at2759"/>
<proteinExistence type="predicted"/>
<dbReference type="AlphaFoldDB" id="A0A9W7ZYL7"/>
<accession>A0A9W7ZYL7</accession>
<dbReference type="PANTHER" id="PTHR21581">
    <property type="entry name" value="D-ALANYL-D-ALANINE CARBOXYPEPTIDASE"/>
    <property type="match status" value="1"/>
</dbReference>
<sequence length="453" mass="50960">MASFFGIGGGVRSASVESSSAPAINQENMFELVPMSDKVDDAMYQYTTPGNRPQRPDPVDYLRNFVPEMEDLDALVKGHSWRTLALASRSVIVRTSFTQYNQALEGWVYRIHSLIRLGHYELANIEVGRLERLSKSQLVYQEDHNTSASTEPITIYHPIKTWPWELRVMRAQIPGLIATGPKSAGTEGVNRHILICKSIDRTHALIRTLDKKLAKLGPDSPQKGMYRTRRFQLVLLLSRQLLELKDVPQALKVIRDYISPTGSTDNEKSPISPHLLTILARIHINFGDLKNGSKLIKQAEDMLPEKGFNNDLAIANRAFLLAAQGKWSEARKEFEQIVYHQPLNFNMANNMAICDLYQGNLDGALSIIDDLLTTEMATPDRGGGDQDKRPRNHNHSRELGTAKTSETLLYNYCSCLELRFDDNRLVQAKAHKLSHIASIVGDGFNVKSLKLEI</sequence>
<protein>
    <recommendedName>
        <fullName evidence="4">Trafficking protein particle complex subunit 12</fullName>
    </recommendedName>
</protein>
<dbReference type="Proteomes" id="UP001150538">
    <property type="component" value="Unassembled WGS sequence"/>
</dbReference>
<keyword evidence="3" id="KW-1185">Reference proteome</keyword>
<dbReference type="InterPro" id="IPR011990">
    <property type="entry name" value="TPR-like_helical_dom_sf"/>
</dbReference>
<dbReference type="GO" id="GO:0005794">
    <property type="term" value="C:Golgi apparatus"/>
    <property type="evidence" value="ECO:0007669"/>
    <property type="project" value="TreeGrafter"/>
</dbReference>
<dbReference type="SUPFAM" id="SSF48452">
    <property type="entry name" value="TPR-like"/>
    <property type="match status" value="1"/>
</dbReference>
<dbReference type="EMBL" id="JANBPU010000036">
    <property type="protein sequence ID" value="KAJ1918893.1"/>
    <property type="molecule type" value="Genomic_DNA"/>
</dbReference>
<feature type="compositionally biased region" description="Basic and acidic residues" evidence="1">
    <location>
        <begin position="382"/>
        <end position="400"/>
    </location>
</feature>
<evidence type="ECO:0000256" key="1">
    <source>
        <dbReference type="SAM" id="MobiDB-lite"/>
    </source>
</evidence>
<dbReference type="Gene3D" id="1.25.40.10">
    <property type="entry name" value="Tetratricopeptide repeat domain"/>
    <property type="match status" value="1"/>
</dbReference>
<name>A0A9W7ZYL7_9FUNG</name>
<evidence type="ECO:0008006" key="4">
    <source>
        <dbReference type="Google" id="ProtNLM"/>
    </source>
</evidence>
<comment type="caution">
    <text evidence="2">The sequence shown here is derived from an EMBL/GenBank/DDBJ whole genome shotgun (WGS) entry which is preliminary data.</text>
</comment>
<organism evidence="2 3">
    <name type="scientific">Mycoemilia scoparia</name>
    <dbReference type="NCBI Taxonomy" id="417184"/>
    <lineage>
        <taxon>Eukaryota</taxon>
        <taxon>Fungi</taxon>
        <taxon>Fungi incertae sedis</taxon>
        <taxon>Zoopagomycota</taxon>
        <taxon>Kickxellomycotina</taxon>
        <taxon>Kickxellomycetes</taxon>
        <taxon>Kickxellales</taxon>
        <taxon>Kickxellaceae</taxon>
        <taxon>Mycoemilia</taxon>
    </lineage>
</organism>